<reference evidence="3 4" key="1">
    <citation type="submission" date="2021-03" db="EMBL/GenBank/DDBJ databases">
        <authorList>
            <person name="King G.J."/>
            <person name="Bancroft I."/>
            <person name="Baten A."/>
            <person name="Bloomfield J."/>
            <person name="Borpatragohain P."/>
            <person name="He Z."/>
            <person name="Irish N."/>
            <person name="Irwin J."/>
            <person name="Liu K."/>
            <person name="Mauleon R.P."/>
            <person name="Moore J."/>
            <person name="Morris R."/>
            <person name="Ostergaard L."/>
            <person name="Wang B."/>
            <person name="Wells R."/>
        </authorList>
    </citation>
    <scope>NUCLEOTIDE SEQUENCE [LARGE SCALE GENOMIC DNA]</scope>
    <source>
        <strain evidence="3">R-o-18</strain>
        <tissue evidence="3">Leaf</tissue>
    </source>
</reference>
<accession>A0ABQ7LGK7</accession>
<gene>
    <name evidence="3" type="primary">A09g515890.1_BraROA</name>
    <name evidence="3" type="ORF">IGI04_037159</name>
</gene>
<evidence type="ECO:0000256" key="2">
    <source>
        <dbReference type="SAM" id="Phobius"/>
    </source>
</evidence>
<keyword evidence="4" id="KW-1185">Reference proteome</keyword>
<organism evidence="3 4">
    <name type="scientific">Brassica rapa subsp. trilocularis</name>
    <dbReference type="NCBI Taxonomy" id="1813537"/>
    <lineage>
        <taxon>Eukaryota</taxon>
        <taxon>Viridiplantae</taxon>
        <taxon>Streptophyta</taxon>
        <taxon>Embryophyta</taxon>
        <taxon>Tracheophyta</taxon>
        <taxon>Spermatophyta</taxon>
        <taxon>Magnoliopsida</taxon>
        <taxon>eudicotyledons</taxon>
        <taxon>Gunneridae</taxon>
        <taxon>Pentapetalae</taxon>
        <taxon>rosids</taxon>
        <taxon>malvids</taxon>
        <taxon>Brassicales</taxon>
        <taxon>Brassicaceae</taxon>
        <taxon>Brassiceae</taxon>
        <taxon>Brassica</taxon>
    </lineage>
</organism>
<dbReference type="EMBL" id="JADBGQ010000008">
    <property type="protein sequence ID" value="KAG5385689.1"/>
    <property type="molecule type" value="Genomic_DNA"/>
</dbReference>
<proteinExistence type="predicted"/>
<name>A0ABQ7LGK7_BRACM</name>
<protein>
    <submittedName>
        <fullName evidence="3">Uncharacterized protein</fullName>
    </submittedName>
</protein>
<keyword evidence="2" id="KW-0472">Membrane</keyword>
<evidence type="ECO:0000313" key="3">
    <source>
        <dbReference type="EMBL" id="KAG5385689.1"/>
    </source>
</evidence>
<keyword evidence="2" id="KW-0812">Transmembrane</keyword>
<evidence type="ECO:0000313" key="4">
    <source>
        <dbReference type="Proteomes" id="UP000823674"/>
    </source>
</evidence>
<evidence type="ECO:0000256" key="1">
    <source>
        <dbReference type="SAM" id="MobiDB-lite"/>
    </source>
</evidence>
<dbReference type="Proteomes" id="UP000823674">
    <property type="component" value="Chromosome A09"/>
</dbReference>
<feature type="transmembrane region" description="Helical" evidence="2">
    <location>
        <begin position="21"/>
        <end position="40"/>
    </location>
</feature>
<keyword evidence="2" id="KW-1133">Transmembrane helix</keyword>
<sequence length="92" mass="10675">MPTPFEDQAEQSFKSKKNCPFASSTSTSLYTSPIGGLFFFCLRSSLSLRRNIPFSFDLRVYFWKLHIYLLNLTFIFCRIKDKTVITIGLDFA</sequence>
<feature type="region of interest" description="Disordered" evidence="1">
    <location>
        <begin position="1"/>
        <end position="28"/>
    </location>
</feature>
<comment type="caution">
    <text evidence="3">The sequence shown here is derived from an EMBL/GenBank/DDBJ whole genome shotgun (WGS) entry which is preliminary data.</text>
</comment>